<feature type="compositionally biased region" description="Polar residues" evidence="1">
    <location>
        <begin position="1"/>
        <end position="13"/>
    </location>
</feature>
<keyword evidence="3" id="KW-1185">Reference proteome</keyword>
<dbReference type="RefSeq" id="XP_047763221.1">
    <property type="nucleotide sequence ID" value="XM_047906778.1"/>
</dbReference>
<dbReference type="Gene3D" id="2.30.29.30">
    <property type="entry name" value="Pleckstrin-homology domain (PH domain)/Phosphotyrosine-binding domain (PTB)"/>
    <property type="match status" value="1"/>
</dbReference>
<proteinExistence type="predicted"/>
<dbReference type="AlphaFoldDB" id="A0A9Q8PAH2"/>
<feature type="compositionally biased region" description="Basic and acidic residues" evidence="1">
    <location>
        <begin position="918"/>
        <end position="934"/>
    </location>
</feature>
<feature type="compositionally biased region" description="Polar residues" evidence="1">
    <location>
        <begin position="555"/>
        <end position="564"/>
    </location>
</feature>
<evidence type="ECO:0000313" key="3">
    <source>
        <dbReference type="Proteomes" id="UP000756132"/>
    </source>
</evidence>
<feature type="region of interest" description="Disordered" evidence="1">
    <location>
        <begin position="551"/>
        <end position="780"/>
    </location>
</feature>
<feature type="region of interest" description="Disordered" evidence="1">
    <location>
        <begin position="237"/>
        <end position="271"/>
    </location>
</feature>
<organism evidence="2 3">
    <name type="scientific">Passalora fulva</name>
    <name type="common">Tomato leaf mold</name>
    <name type="synonym">Cladosporium fulvum</name>
    <dbReference type="NCBI Taxonomy" id="5499"/>
    <lineage>
        <taxon>Eukaryota</taxon>
        <taxon>Fungi</taxon>
        <taxon>Dikarya</taxon>
        <taxon>Ascomycota</taxon>
        <taxon>Pezizomycotina</taxon>
        <taxon>Dothideomycetes</taxon>
        <taxon>Dothideomycetidae</taxon>
        <taxon>Mycosphaerellales</taxon>
        <taxon>Mycosphaerellaceae</taxon>
        <taxon>Fulvia</taxon>
    </lineage>
</organism>
<dbReference type="EMBL" id="CP090168">
    <property type="protein sequence ID" value="UJO18855.1"/>
    <property type="molecule type" value="Genomic_DNA"/>
</dbReference>
<dbReference type="PANTHER" id="PTHR38700">
    <property type="entry name" value="YALI0E22418P"/>
    <property type="match status" value="1"/>
</dbReference>
<feature type="compositionally biased region" description="Polar residues" evidence="1">
    <location>
        <begin position="756"/>
        <end position="765"/>
    </location>
</feature>
<dbReference type="SUPFAM" id="SSF54236">
    <property type="entry name" value="Ubiquitin-like"/>
    <property type="match status" value="1"/>
</dbReference>
<evidence type="ECO:0000313" key="2">
    <source>
        <dbReference type="EMBL" id="UJO18855.1"/>
    </source>
</evidence>
<evidence type="ECO:0008006" key="4">
    <source>
        <dbReference type="Google" id="ProtNLM"/>
    </source>
</evidence>
<dbReference type="OMA" id="QTWRSWY"/>
<feature type="region of interest" description="Disordered" evidence="1">
    <location>
        <begin position="812"/>
        <end position="858"/>
    </location>
</feature>
<sequence>MGDTSSPQTPSRYKSQRRKQASVDEAEPLPATTDDAGIVRSRSRYHRNPTDSTTSPPDTLRPASQEQRNDVPSRYHSTHRASSMKPMYQTQVVETPGQHRRMSGNNRGKHEAQATAPVESGANDPGGSLSGDELRLQTSNDSRHRLPESSSGNRIVSPPGHVFSSPQRPPFLSTPSGELFPPPRPVPPLRNDGPPMSSEIRATKSMGNLSKYGDAGEEPHCFSGWFKKRKKKELVATSEREFPNARPKTAKEDRTIRPGGGGIVPGTDAPVSAINAGDRRVLLECGKSKMFFPFGPDTTSADLIKSAATCMPEKIDVRSVIMLEYFGTVGIERPIRRYERIRDVMNSWDHDRQNSLILLDPGTGSVETELTRAGVPAQEPSQKTWYMLYSQKPGKWEKRYITLRGNGNGQLVQSKDPDMEPEQMTHVCLLSDFDIYTPTKDKAKKKFKPPKARCFAIKSQQKPALFEEITDYVHLFSTGDQKTADDFHQVVQAWRSWYLVNVMGDGKPSGSRVVSNEQKKVHLVKGSMDSHYQIGSFGSLMGENSFDRVDESSGFAKSSNQFDVNVSPERRTSTVKHQHPPVALNKKPMLAENEPLGNLARKTSVNNRRSSMDQKSPATSDFKDTGLLGRNYSQRRKDNEARDAQQQQPFTGGLLGGDDGMRRQTSVRKPTTSAGEMKRSSSTRDNGRNGGHARGGSIDLPRSGSRREPANPLVDLRPTFREPVQHSRKGKGYKPDTIGAGGLIESATSPEDPLNIPNQTVFRNTSGQHGGQSSSGLVDLTPQHREPIHHSRTGKGYQVGTSTAALVNHATASREPLGIPQSNNFRSINAMPEGRTPSGSAQPTHSRPDDGLTSGGLLGQLEKRQGWGTSTKGRGVIDGSHAGGKTLLNFEGDSEFVKGSLLKQVERAQGGPVPAPVIDREKRHERKIKVGERY</sequence>
<accession>A0A9Q8PAH2</accession>
<reference evidence="2" key="1">
    <citation type="submission" date="2021-12" db="EMBL/GenBank/DDBJ databases">
        <authorList>
            <person name="Zaccaron A."/>
            <person name="Stergiopoulos I."/>
        </authorList>
    </citation>
    <scope>NUCLEOTIDE SEQUENCE</scope>
    <source>
        <strain evidence="2">Race5_Kim</strain>
    </source>
</reference>
<name>A0A9Q8PAH2_PASFU</name>
<dbReference type="KEGG" id="ffu:CLAFUR5_07630"/>
<dbReference type="OrthoDB" id="43122at2759"/>
<feature type="compositionally biased region" description="Polar residues" evidence="1">
    <location>
        <begin position="601"/>
        <end position="619"/>
    </location>
</feature>
<feature type="region of interest" description="Disordered" evidence="1">
    <location>
        <begin position="1"/>
        <end position="201"/>
    </location>
</feature>
<protein>
    <recommendedName>
        <fullName evidence="4">PH domain-containing protein</fullName>
    </recommendedName>
</protein>
<feature type="compositionally biased region" description="Polar residues" evidence="1">
    <location>
        <begin position="663"/>
        <end position="674"/>
    </location>
</feature>
<gene>
    <name evidence="2" type="ORF">CLAFUR5_07630</name>
</gene>
<dbReference type="PANTHER" id="PTHR38700:SF1">
    <property type="entry name" value="PH DOMAIN-CONTAINING PROTEIN"/>
    <property type="match status" value="1"/>
</dbReference>
<reference evidence="2" key="2">
    <citation type="journal article" date="2022" name="Microb. Genom.">
        <title>A chromosome-scale genome assembly of the tomato pathogen Cladosporium fulvum reveals a compartmentalized genome architecture and the presence of a dispensable chromosome.</title>
        <authorList>
            <person name="Zaccaron A.Z."/>
            <person name="Chen L.H."/>
            <person name="Samaras A."/>
            <person name="Stergiopoulos I."/>
        </authorList>
    </citation>
    <scope>NUCLEOTIDE SEQUENCE</scope>
    <source>
        <strain evidence="2">Race5_Kim</strain>
    </source>
</reference>
<feature type="region of interest" description="Disordered" evidence="1">
    <location>
        <begin position="907"/>
        <end position="934"/>
    </location>
</feature>
<dbReference type="GeneID" id="71987508"/>
<dbReference type="InterPro" id="IPR029071">
    <property type="entry name" value="Ubiquitin-like_domsf"/>
</dbReference>
<evidence type="ECO:0000256" key="1">
    <source>
        <dbReference type="SAM" id="MobiDB-lite"/>
    </source>
</evidence>
<dbReference type="Proteomes" id="UP000756132">
    <property type="component" value="Chromosome 6"/>
</dbReference>
<feature type="compositionally biased region" description="Basic and acidic residues" evidence="1">
    <location>
        <begin position="238"/>
        <end position="256"/>
    </location>
</feature>
<dbReference type="InterPro" id="IPR011993">
    <property type="entry name" value="PH-like_dom_sf"/>
</dbReference>